<dbReference type="EMBL" id="FQVY01000003">
    <property type="protein sequence ID" value="SHG32914.1"/>
    <property type="molecule type" value="Genomic_DNA"/>
</dbReference>
<evidence type="ECO:0000313" key="1">
    <source>
        <dbReference type="EMBL" id="MZL70419.1"/>
    </source>
</evidence>
<proteinExistence type="predicted"/>
<evidence type="ECO:0000313" key="3">
    <source>
        <dbReference type="Proteomes" id="UP000184089"/>
    </source>
</evidence>
<dbReference type="RefSeq" id="WP_021658741.1">
    <property type="nucleotide sequence ID" value="NZ_FQVY01000003.1"/>
</dbReference>
<gene>
    <name evidence="1" type="ORF">GT747_11710</name>
    <name evidence="2" type="ORF">SAMN05444424_2128</name>
</gene>
<protein>
    <submittedName>
        <fullName evidence="2">Uncharacterized protein</fullName>
    </submittedName>
</protein>
<dbReference type="Proteomes" id="UP000474718">
    <property type="component" value="Unassembled WGS sequence"/>
</dbReference>
<evidence type="ECO:0000313" key="2">
    <source>
        <dbReference type="EMBL" id="SHG32914.1"/>
    </source>
</evidence>
<reference evidence="1 4" key="3">
    <citation type="journal article" date="2019" name="Nat. Med.">
        <title>A library of human gut bacterial isolates paired with longitudinal multiomics data enables mechanistic microbiome research.</title>
        <authorList>
            <person name="Poyet M."/>
            <person name="Groussin M."/>
            <person name="Gibbons S.M."/>
            <person name="Avila-Pacheco J."/>
            <person name="Jiang X."/>
            <person name="Kearney S.M."/>
            <person name="Perrotta A.R."/>
            <person name="Berdy B."/>
            <person name="Zhao S."/>
            <person name="Lieberman T.D."/>
            <person name="Swanson P.K."/>
            <person name="Smith M."/>
            <person name="Roesemann S."/>
            <person name="Alexander J.E."/>
            <person name="Rich S.A."/>
            <person name="Livny J."/>
            <person name="Vlamakis H."/>
            <person name="Clish C."/>
            <person name="Bullock K."/>
            <person name="Deik A."/>
            <person name="Scott J."/>
            <person name="Pierce K.A."/>
            <person name="Xavier R.J."/>
            <person name="Alm E.J."/>
        </authorList>
    </citation>
    <scope>NUCLEOTIDE SEQUENCE [LARGE SCALE GENOMIC DNA]</scope>
    <source>
        <strain evidence="1 4">BIOML-A2</strain>
    </source>
</reference>
<dbReference type="EMBL" id="WWVX01000008">
    <property type="protein sequence ID" value="MZL70419.1"/>
    <property type="molecule type" value="Genomic_DNA"/>
</dbReference>
<organism evidence="2 3">
    <name type="scientific">Bittarella massiliensis</name>
    <name type="common">ex Durand et al. 2017</name>
    <dbReference type="NCBI Taxonomy" id="1720313"/>
    <lineage>
        <taxon>Bacteria</taxon>
        <taxon>Bacillati</taxon>
        <taxon>Bacillota</taxon>
        <taxon>Clostridia</taxon>
        <taxon>Eubacteriales</taxon>
        <taxon>Oscillospiraceae</taxon>
        <taxon>Bittarella (ex Durand et al. 2017)</taxon>
    </lineage>
</organism>
<keyword evidence="4" id="KW-1185">Reference proteome</keyword>
<evidence type="ECO:0000313" key="4">
    <source>
        <dbReference type="Proteomes" id="UP000474718"/>
    </source>
</evidence>
<dbReference type="AlphaFoldDB" id="A0AAQ1MEE0"/>
<accession>A0AAQ1MEE0</accession>
<dbReference type="Proteomes" id="UP000184089">
    <property type="component" value="Unassembled WGS sequence"/>
</dbReference>
<comment type="caution">
    <text evidence="2">The sequence shown here is derived from an EMBL/GenBank/DDBJ whole genome shotgun (WGS) entry which is preliminary data.</text>
</comment>
<reference evidence="2" key="1">
    <citation type="submission" date="2016-11" db="EMBL/GenBank/DDBJ databases">
        <authorList>
            <person name="Varghese N."/>
            <person name="Submissions S."/>
        </authorList>
    </citation>
    <scope>NUCLEOTIDE SEQUENCE</scope>
    <source>
        <strain evidence="2">DSM 4029</strain>
    </source>
</reference>
<name>A0AAQ1MEE0_9FIRM</name>
<reference evidence="3" key="2">
    <citation type="submission" date="2016-11" db="EMBL/GenBank/DDBJ databases">
        <authorList>
            <person name="Jaros S."/>
            <person name="Januszkiewicz K."/>
            <person name="Wedrychowicz H."/>
        </authorList>
    </citation>
    <scope>NUCLEOTIDE SEQUENCE [LARGE SCALE GENOMIC DNA]</scope>
    <source>
        <strain evidence="3">DSM 4029</strain>
    </source>
</reference>
<sequence>MTKLTRRERTLLYAMFLILFAAGAFLLARPLAASRDAAQEQLAQDREAAQLMERQIALAQTYEGQISACKEEITALSGSLPAPMVSNRADQMVTNLALRHRLTPVKETISDPVNTPIPVYLSQPAEQGSAPQGEEEAVGALVTTEIELQAYGTLSNLQNLLEEIKDLPELRVTQYKTTVERSKDEAGNASSRTLFTIHFAIYQYQEGE</sequence>